<dbReference type="PROSITE" id="PS50011">
    <property type="entry name" value="PROTEIN_KINASE_DOM"/>
    <property type="match status" value="1"/>
</dbReference>
<evidence type="ECO:0000256" key="10">
    <source>
        <dbReference type="ARBA" id="ARBA00023137"/>
    </source>
</evidence>
<dbReference type="GO" id="GO:0046872">
    <property type="term" value="F:metal ion binding"/>
    <property type="evidence" value="ECO:0007669"/>
    <property type="project" value="UniProtKB-KW"/>
</dbReference>
<evidence type="ECO:0000313" key="26">
    <source>
        <dbReference type="Proteomes" id="UP001159428"/>
    </source>
</evidence>
<evidence type="ECO:0000256" key="3">
    <source>
        <dbReference type="ARBA" id="ARBA00022679"/>
    </source>
</evidence>
<keyword evidence="6" id="KW-0418">Kinase</keyword>
<feature type="binding site" evidence="17">
    <location>
        <begin position="437"/>
        <end position="444"/>
    </location>
    <ligand>
        <name>ATP</name>
        <dbReference type="ChEBI" id="CHEBI:30616"/>
    </ligand>
</feature>
<organism evidence="25 26">
    <name type="scientific">Pocillopora meandrina</name>
    <dbReference type="NCBI Taxonomy" id="46732"/>
    <lineage>
        <taxon>Eukaryota</taxon>
        <taxon>Metazoa</taxon>
        <taxon>Cnidaria</taxon>
        <taxon>Anthozoa</taxon>
        <taxon>Hexacorallia</taxon>
        <taxon>Scleractinia</taxon>
        <taxon>Astrocoeniina</taxon>
        <taxon>Pocilloporidae</taxon>
        <taxon>Pocillopora</taxon>
    </lineage>
</organism>
<feature type="binding site" evidence="17 20">
    <location>
        <position position="464"/>
    </location>
    <ligand>
        <name>ATP</name>
        <dbReference type="ChEBI" id="CHEBI:30616"/>
    </ligand>
</feature>
<dbReference type="SMART" id="SM00219">
    <property type="entry name" value="TyrKc"/>
    <property type="match status" value="1"/>
</dbReference>
<comment type="caution">
    <text evidence="25">The sequence shown here is derived from an EMBL/GenBank/DDBJ whole genome shotgun (WGS) entry which is preliminary data.</text>
</comment>
<dbReference type="FunFam" id="1.10.510.10:FF:000554">
    <property type="entry name" value="Predicted protein"/>
    <property type="match status" value="1"/>
</dbReference>
<dbReference type="PROSITE" id="PS00109">
    <property type="entry name" value="PROTEIN_KINASE_TYR"/>
    <property type="match status" value="1"/>
</dbReference>
<dbReference type="InterPro" id="IPR001245">
    <property type="entry name" value="Ser-Thr/Tyr_kinase_cat_dom"/>
</dbReference>
<feature type="region of interest" description="Disordered" evidence="21">
    <location>
        <begin position="140"/>
        <end position="163"/>
    </location>
</feature>
<feature type="domain" description="Ig-like" evidence="24">
    <location>
        <begin position="245"/>
        <end position="330"/>
    </location>
</feature>
<dbReference type="InterPro" id="IPR003598">
    <property type="entry name" value="Ig_sub2"/>
</dbReference>
<dbReference type="InterPro" id="IPR000719">
    <property type="entry name" value="Prot_kinase_dom"/>
</dbReference>
<dbReference type="PANTHER" id="PTHR24416">
    <property type="entry name" value="TYROSINE-PROTEIN KINASE RECEPTOR"/>
    <property type="match status" value="1"/>
</dbReference>
<dbReference type="SMART" id="SM00408">
    <property type="entry name" value="IGc2"/>
    <property type="match status" value="2"/>
</dbReference>
<dbReference type="Pfam" id="PF13927">
    <property type="entry name" value="Ig_3"/>
    <property type="match status" value="2"/>
</dbReference>
<dbReference type="PROSITE" id="PS00107">
    <property type="entry name" value="PROTEIN_KINASE_ATP"/>
    <property type="match status" value="1"/>
</dbReference>
<evidence type="ECO:0000256" key="13">
    <source>
        <dbReference type="ARBA" id="ARBA00023180"/>
    </source>
</evidence>
<keyword evidence="11" id="KW-1015">Disulfide bond</keyword>
<dbReference type="Pfam" id="PF07714">
    <property type="entry name" value="PK_Tyr_Ser-Thr"/>
    <property type="match status" value="1"/>
</dbReference>
<evidence type="ECO:0000256" key="19">
    <source>
        <dbReference type="PIRSR" id="PIRSR000615-4"/>
    </source>
</evidence>
<dbReference type="CDD" id="cd00192">
    <property type="entry name" value="PTKc"/>
    <property type="match status" value="1"/>
</dbReference>
<feature type="signal peptide" evidence="22">
    <location>
        <begin position="1"/>
        <end position="22"/>
    </location>
</feature>
<protein>
    <recommendedName>
        <fullName evidence="2">receptor protein-tyrosine kinase</fullName>
        <ecNumber evidence="2">2.7.10.1</ecNumber>
    </recommendedName>
</protein>
<keyword evidence="14" id="KW-0393">Immunoglobulin domain</keyword>
<evidence type="ECO:0000256" key="2">
    <source>
        <dbReference type="ARBA" id="ARBA00011902"/>
    </source>
</evidence>
<evidence type="ECO:0000256" key="5">
    <source>
        <dbReference type="ARBA" id="ARBA00022741"/>
    </source>
</evidence>
<dbReference type="GO" id="GO:0007169">
    <property type="term" value="P:cell surface receptor protein tyrosine kinase signaling pathway"/>
    <property type="evidence" value="ECO:0007669"/>
    <property type="project" value="TreeGrafter"/>
</dbReference>
<dbReference type="GO" id="GO:0043235">
    <property type="term" value="C:receptor complex"/>
    <property type="evidence" value="ECO:0007669"/>
    <property type="project" value="TreeGrafter"/>
</dbReference>
<dbReference type="InterPro" id="IPR050122">
    <property type="entry name" value="RTK"/>
</dbReference>
<feature type="compositionally biased region" description="Pro residues" evidence="21">
    <location>
        <begin position="151"/>
        <end position="162"/>
    </location>
</feature>
<keyword evidence="4" id="KW-0812">Transmembrane</keyword>
<reference evidence="25 26" key="1">
    <citation type="submission" date="2022-05" db="EMBL/GenBank/DDBJ databases">
        <authorList>
            <consortium name="Genoscope - CEA"/>
            <person name="William W."/>
        </authorList>
    </citation>
    <scope>NUCLEOTIDE SEQUENCE [LARGE SCALE GENOMIC DNA]</scope>
</reference>
<evidence type="ECO:0000256" key="22">
    <source>
        <dbReference type="SAM" id="SignalP"/>
    </source>
</evidence>
<keyword evidence="5 17" id="KW-0547">Nucleotide-binding</keyword>
<dbReference type="Proteomes" id="UP001159428">
    <property type="component" value="Unassembled WGS sequence"/>
</dbReference>
<evidence type="ECO:0000259" key="24">
    <source>
        <dbReference type="PROSITE" id="PS50835"/>
    </source>
</evidence>
<name>A0AAU9XWQ2_9CNID</name>
<comment type="subcellular location">
    <subcellularLocation>
        <location evidence="1">Membrane</location>
        <topology evidence="1">Single-pass membrane protein</topology>
    </subcellularLocation>
</comment>
<dbReference type="EC" id="2.7.10.1" evidence="2"/>
<evidence type="ECO:0000256" key="4">
    <source>
        <dbReference type="ARBA" id="ARBA00022692"/>
    </source>
</evidence>
<feature type="binding site" evidence="17">
    <location>
        <position position="577"/>
    </location>
    <ligand>
        <name>ATP</name>
        <dbReference type="ChEBI" id="CHEBI:30616"/>
    </ligand>
</feature>
<comment type="catalytic activity">
    <reaction evidence="15">
        <text>L-tyrosyl-[protein] + ATP = O-phospho-L-tyrosyl-[protein] + ADP + H(+)</text>
        <dbReference type="Rhea" id="RHEA:10596"/>
        <dbReference type="Rhea" id="RHEA-COMP:10136"/>
        <dbReference type="Rhea" id="RHEA-COMP:20101"/>
        <dbReference type="ChEBI" id="CHEBI:15378"/>
        <dbReference type="ChEBI" id="CHEBI:30616"/>
        <dbReference type="ChEBI" id="CHEBI:46858"/>
        <dbReference type="ChEBI" id="CHEBI:61978"/>
        <dbReference type="ChEBI" id="CHEBI:456216"/>
        <dbReference type="EC" id="2.7.10.1"/>
    </reaction>
</comment>
<feature type="binding site" evidence="18">
    <location>
        <position position="591"/>
    </location>
    <ligand>
        <name>Mg(2+)</name>
        <dbReference type="ChEBI" id="CHEBI:18420"/>
    </ligand>
</feature>
<dbReference type="InterPro" id="IPR003599">
    <property type="entry name" value="Ig_sub"/>
</dbReference>
<dbReference type="PIRSF" id="PIRSF000615">
    <property type="entry name" value="TyrPK_CSF1-R"/>
    <property type="match status" value="1"/>
</dbReference>
<feature type="domain" description="Protein kinase" evidence="23">
    <location>
        <begin position="430"/>
        <end position="709"/>
    </location>
</feature>
<evidence type="ECO:0000256" key="7">
    <source>
        <dbReference type="ARBA" id="ARBA00022840"/>
    </source>
</evidence>
<dbReference type="Gene3D" id="2.60.40.10">
    <property type="entry name" value="Immunoglobulins"/>
    <property type="match status" value="2"/>
</dbReference>
<gene>
    <name evidence="25" type="ORF">PMEA_00030604</name>
</gene>
<evidence type="ECO:0000256" key="21">
    <source>
        <dbReference type="SAM" id="MobiDB-lite"/>
    </source>
</evidence>
<accession>A0AAU9XWQ2</accession>
<dbReference type="PROSITE" id="PS50835">
    <property type="entry name" value="IG_LIKE"/>
    <property type="match status" value="2"/>
</dbReference>
<keyword evidence="18" id="KW-0479">Metal-binding</keyword>
<evidence type="ECO:0000256" key="9">
    <source>
        <dbReference type="ARBA" id="ARBA00023136"/>
    </source>
</evidence>
<feature type="binding site" evidence="18">
    <location>
        <position position="578"/>
    </location>
    <ligand>
        <name>Mg(2+)</name>
        <dbReference type="ChEBI" id="CHEBI:18420"/>
    </ligand>
</feature>
<evidence type="ECO:0000313" key="25">
    <source>
        <dbReference type="EMBL" id="CAH3158712.1"/>
    </source>
</evidence>
<feature type="site" description="Important for interaction with phosphotyrosine-binding proteins" evidence="19">
    <location>
        <position position="716"/>
    </location>
</feature>
<dbReference type="InterPro" id="IPR017441">
    <property type="entry name" value="Protein_kinase_ATP_BS"/>
</dbReference>
<dbReference type="SMART" id="SM00409">
    <property type="entry name" value="IG"/>
    <property type="match status" value="2"/>
</dbReference>
<dbReference type="InterPro" id="IPR020635">
    <property type="entry name" value="Tyr_kinase_cat_dom"/>
</dbReference>
<dbReference type="InterPro" id="IPR036179">
    <property type="entry name" value="Ig-like_dom_sf"/>
</dbReference>
<keyword evidence="8" id="KW-1133">Transmembrane helix</keyword>
<feature type="binding site" evidence="17">
    <location>
        <begin position="512"/>
        <end position="518"/>
    </location>
    <ligand>
        <name>ATP</name>
        <dbReference type="ChEBI" id="CHEBI:30616"/>
    </ligand>
</feature>
<dbReference type="InterPro" id="IPR011009">
    <property type="entry name" value="Kinase-like_dom_sf"/>
</dbReference>
<keyword evidence="10" id="KW-0829">Tyrosine-protein kinase</keyword>
<dbReference type="GO" id="GO:0005524">
    <property type="term" value="F:ATP binding"/>
    <property type="evidence" value="ECO:0007669"/>
    <property type="project" value="UniProtKB-UniRule"/>
</dbReference>
<dbReference type="SUPFAM" id="SSF56112">
    <property type="entry name" value="Protein kinase-like (PK-like)"/>
    <property type="match status" value="1"/>
</dbReference>
<dbReference type="Gene3D" id="3.30.200.20">
    <property type="entry name" value="Phosphorylase Kinase, domain 1"/>
    <property type="match status" value="1"/>
</dbReference>
<evidence type="ECO:0000256" key="11">
    <source>
        <dbReference type="ARBA" id="ARBA00023157"/>
    </source>
</evidence>
<evidence type="ECO:0000256" key="17">
    <source>
        <dbReference type="PIRSR" id="PIRSR000615-2"/>
    </source>
</evidence>
<keyword evidence="13" id="KW-0325">Glycoprotein</keyword>
<feature type="chain" id="PRO_5043426413" description="receptor protein-tyrosine kinase" evidence="22">
    <location>
        <begin position="23"/>
        <end position="738"/>
    </location>
</feature>
<evidence type="ECO:0000256" key="12">
    <source>
        <dbReference type="ARBA" id="ARBA00023170"/>
    </source>
</evidence>
<dbReference type="GO" id="GO:0005886">
    <property type="term" value="C:plasma membrane"/>
    <property type="evidence" value="ECO:0007669"/>
    <property type="project" value="TreeGrafter"/>
</dbReference>
<evidence type="ECO:0000256" key="15">
    <source>
        <dbReference type="ARBA" id="ARBA00051243"/>
    </source>
</evidence>
<keyword evidence="18" id="KW-0460">Magnesium</keyword>
<sequence>MVVILLILTSFLSMSCWNEISGLQMITQPNKKIVSFIGSNQTFVWNFVLTEEEKAKDLKVTFGHWSKEYSMVLGDHLVTFVQYSTANERVYKGNASIARRLNWVGDMARGFVAFQLSNVQANDSSDYGIRFRVDGFPPETEESGFTLSTQDPPPSPTTPPEPENITVKIEEGKTLNITCRFIKEPESSSVIWLKDNRPIKKASGSRFLFIQSIKRSQSGDYKCVSLSPHRNYSSPFTAVDVVYAPKILKTNKQVSIKLTRGDSITLKCTADANPQPAFTWHTQGAEIKQGSYTSNSSSLVVTPINDGDFTSYVCIANNEIGFDSVTFMVNEKVQHENPETGASKNNNAGDKETLTKYLSITAALAVITIFAFLIQRHVAKRTRGNNNQRGCEEADENHIESSQANELVRHGAYNLSFSGDPEWEIPRARLNVEKIIGRGAFGVVSRGLALDLPGKPGWTVVAVKSVQDDASEKEKLDLLSEMSVLKHLDPHPHVIRLYGCVTTEARPLVVVEYAQYGDLLGYLRKSRGVRDNYYSDPSVEPRTSLTSKQLLRFAWQISDGMDYLSKRKIIHRDLAARNVLVGDEDVCKITDFGMARDVWEEDIYVRTHEGRLPIKWTAAEALFGDGAYTTQSDVWSFGVVMYEIFTVGGDPFPGVYMRDIPALLRNGFRMSRPKFVSATLYDIMMECWKTEPLQRPDFEGLRSLLHSMIQDEEQEYVNLEELFYENVLPTSLSGEWSV</sequence>
<keyword evidence="26" id="KW-1185">Reference proteome</keyword>
<dbReference type="PANTHER" id="PTHR24416:SF617">
    <property type="entry name" value="RET ONCOGENE, ISOFORM A"/>
    <property type="match status" value="1"/>
</dbReference>
<dbReference type="SUPFAM" id="SSF48726">
    <property type="entry name" value="Immunoglobulin"/>
    <property type="match status" value="2"/>
</dbReference>
<keyword evidence="12" id="KW-0675">Receptor</keyword>
<dbReference type="InterPro" id="IPR008266">
    <property type="entry name" value="Tyr_kinase_AS"/>
</dbReference>
<dbReference type="EMBL" id="CALNXJ010000068">
    <property type="protein sequence ID" value="CAH3158712.1"/>
    <property type="molecule type" value="Genomic_DNA"/>
</dbReference>
<evidence type="ECO:0000256" key="6">
    <source>
        <dbReference type="ARBA" id="ARBA00022777"/>
    </source>
</evidence>
<dbReference type="Gene3D" id="1.10.510.10">
    <property type="entry name" value="Transferase(Phosphotransferase) domain 1"/>
    <property type="match status" value="1"/>
</dbReference>
<evidence type="ECO:0000256" key="8">
    <source>
        <dbReference type="ARBA" id="ARBA00022989"/>
    </source>
</evidence>
<feature type="active site" description="Proton acceptor" evidence="16">
    <location>
        <position position="573"/>
    </location>
</feature>
<keyword evidence="7 17" id="KW-0067">ATP-binding</keyword>
<keyword evidence="22" id="KW-0732">Signal</keyword>
<dbReference type="InterPro" id="IPR007110">
    <property type="entry name" value="Ig-like_dom"/>
</dbReference>
<dbReference type="InterPro" id="IPR013783">
    <property type="entry name" value="Ig-like_fold"/>
</dbReference>
<evidence type="ECO:0000256" key="1">
    <source>
        <dbReference type="ARBA" id="ARBA00004167"/>
    </source>
</evidence>
<dbReference type="GO" id="GO:0004714">
    <property type="term" value="F:transmembrane receptor protein tyrosine kinase activity"/>
    <property type="evidence" value="ECO:0007669"/>
    <property type="project" value="UniProtKB-EC"/>
</dbReference>
<dbReference type="PRINTS" id="PR00109">
    <property type="entry name" value="TYRKINASE"/>
</dbReference>
<keyword evidence="3" id="KW-0808">Transferase</keyword>
<keyword evidence="9" id="KW-0472">Membrane</keyword>
<evidence type="ECO:0000256" key="20">
    <source>
        <dbReference type="PROSITE-ProRule" id="PRU10141"/>
    </source>
</evidence>
<dbReference type="AlphaFoldDB" id="A0AAU9XWQ2"/>
<evidence type="ECO:0000256" key="18">
    <source>
        <dbReference type="PIRSR" id="PIRSR000615-3"/>
    </source>
</evidence>
<evidence type="ECO:0000256" key="16">
    <source>
        <dbReference type="PIRSR" id="PIRSR000615-1"/>
    </source>
</evidence>
<evidence type="ECO:0000256" key="14">
    <source>
        <dbReference type="ARBA" id="ARBA00023319"/>
    </source>
</evidence>
<proteinExistence type="predicted"/>
<evidence type="ECO:0000259" key="23">
    <source>
        <dbReference type="PROSITE" id="PS50011"/>
    </source>
</evidence>
<feature type="domain" description="Ig-like" evidence="24">
    <location>
        <begin position="156"/>
        <end position="233"/>
    </location>
</feature>